<reference evidence="2 3" key="1">
    <citation type="submission" date="2023-03" db="EMBL/GenBank/DDBJ databases">
        <authorList>
            <person name="Menendez E."/>
            <person name="Kaur S."/>
            <person name="Flores-Felix J.D."/>
            <person name="diCenzo G.C."/>
            <person name="Peix A."/>
            <person name="Velazquez E."/>
        </authorList>
    </citation>
    <scope>NUCLEOTIDE SEQUENCE [LARGE SCALE GENOMIC DNA]</scope>
    <source>
        <strain evidence="2 3">CCBAU 71714</strain>
    </source>
</reference>
<dbReference type="Gene3D" id="1.10.260.40">
    <property type="entry name" value="lambda repressor-like DNA-binding domains"/>
    <property type="match status" value="1"/>
</dbReference>
<name>A0ABY8T8H7_9HYPH</name>
<accession>A0ABY8T8H7</accession>
<dbReference type="SMART" id="SM00530">
    <property type="entry name" value="HTH_XRE"/>
    <property type="match status" value="1"/>
</dbReference>
<dbReference type="PROSITE" id="PS50943">
    <property type="entry name" value="HTH_CROC1"/>
    <property type="match status" value="1"/>
</dbReference>
<dbReference type="InterPro" id="IPR010982">
    <property type="entry name" value="Lambda_DNA-bd_dom_sf"/>
</dbReference>
<sequence length="85" mass="9401">MATASPEILRAARTMLGMQQKQMSKLAGISTPTLHKIESGNKRIAIEYVERLQAALEKAGIEFLGEGEVSGEGLRWRTKPHRVII</sequence>
<gene>
    <name evidence="2" type="ORF">PZL22_001926</name>
</gene>
<organism evidence="2 3">
    <name type="scientific">Sinorhizobium kummerowiae</name>
    <dbReference type="NCBI Taxonomy" id="158892"/>
    <lineage>
        <taxon>Bacteria</taxon>
        <taxon>Pseudomonadati</taxon>
        <taxon>Pseudomonadota</taxon>
        <taxon>Alphaproteobacteria</taxon>
        <taxon>Hyphomicrobiales</taxon>
        <taxon>Rhizobiaceae</taxon>
        <taxon>Sinorhizobium/Ensifer group</taxon>
        <taxon>Sinorhizobium</taxon>
    </lineage>
</organism>
<dbReference type="RefSeq" id="WP_284718603.1">
    <property type="nucleotide sequence ID" value="NZ_CP120365.1"/>
</dbReference>
<protein>
    <submittedName>
        <fullName evidence="2">Helix-turn-helix domain-containing protein</fullName>
    </submittedName>
</protein>
<evidence type="ECO:0000259" key="1">
    <source>
        <dbReference type="PROSITE" id="PS50943"/>
    </source>
</evidence>
<dbReference type="Proteomes" id="UP001233264">
    <property type="component" value="Chromosome"/>
</dbReference>
<dbReference type="Pfam" id="PF01381">
    <property type="entry name" value="HTH_3"/>
    <property type="match status" value="1"/>
</dbReference>
<keyword evidence="3" id="KW-1185">Reference proteome</keyword>
<feature type="domain" description="HTH cro/C1-type" evidence="1">
    <location>
        <begin position="9"/>
        <end position="63"/>
    </location>
</feature>
<evidence type="ECO:0000313" key="3">
    <source>
        <dbReference type="Proteomes" id="UP001233264"/>
    </source>
</evidence>
<evidence type="ECO:0000313" key="2">
    <source>
        <dbReference type="EMBL" id="WHS94221.1"/>
    </source>
</evidence>
<dbReference type="CDD" id="cd00093">
    <property type="entry name" value="HTH_XRE"/>
    <property type="match status" value="1"/>
</dbReference>
<proteinExistence type="predicted"/>
<dbReference type="SUPFAM" id="SSF47413">
    <property type="entry name" value="lambda repressor-like DNA-binding domains"/>
    <property type="match status" value="1"/>
</dbReference>
<dbReference type="InterPro" id="IPR001387">
    <property type="entry name" value="Cro/C1-type_HTH"/>
</dbReference>
<dbReference type="EMBL" id="CP120365">
    <property type="protein sequence ID" value="WHS94221.1"/>
    <property type="molecule type" value="Genomic_DNA"/>
</dbReference>